<dbReference type="InterPro" id="IPR011009">
    <property type="entry name" value="Kinase-like_dom_sf"/>
</dbReference>
<dbReference type="GO" id="GO:0072354">
    <property type="term" value="F:histone H3T3 kinase activity"/>
    <property type="evidence" value="ECO:0007669"/>
    <property type="project" value="TreeGrafter"/>
</dbReference>
<dbReference type="GO" id="GO:0035556">
    <property type="term" value="P:intracellular signal transduction"/>
    <property type="evidence" value="ECO:0007669"/>
    <property type="project" value="TreeGrafter"/>
</dbReference>
<feature type="compositionally biased region" description="Acidic residues" evidence="1">
    <location>
        <begin position="277"/>
        <end position="313"/>
    </location>
</feature>
<dbReference type="PANTHER" id="PTHR24419:SF18">
    <property type="entry name" value="SERINE_THREONINE-PROTEIN KINASE HASPIN"/>
    <property type="match status" value="1"/>
</dbReference>
<accession>A0A6C0H210</accession>
<protein>
    <recommendedName>
        <fullName evidence="3">Protein kinase domain-containing protein</fullName>
    </recommendedName>
</protein>
<dbReference type="PANTHER" id="PTHR24419">
    <property type="entry name" value="INTERLEUKIN-1 RECEPTOR-ASSOCIATED KINASE"/>
    <property type="match status" value="1"/>
</dbReference>
<dbReference type="SUPFAM" id="SSF56112">
    <property type="entry name" value="Protein kinase-like (PK-like)"/>
    <property type="match status" value="1"/>
</dbReference>
<evidence type="ECO:0008006" key="3">
    <source>
        <dbReference type="Google" id="ProtNLM"/>
    </source>
</evidence>
<dbReference type="GO" id="GO:0005737">
    <property type="term" value="C:cytoplasm"/>
    <property type="evidence" value="ECO:0007669"/>
    <property type="project" value="TreeGrafter"/>
</dbReference>
<dbReference type="EMBL" id="MN739852">
    <property type="protein sequence ID" value="QHT74582.1"/>
    <property type="molecule type" value="Genomic_DNA"/>
</dbReference>
<feature type="region of interest" description="Disordered" evidence="1">
    <location>
        <begin position="271"/>
        <end position="363"/>
    </location>
</feature>
<name>A0A6C0H210_9ZZZZ</name>
<reference evidence="2" key="1">
    <citation type="journal article" date="2020" name="Nature">
        <title>Giant virus diversity and host interactions through global metagenomics.</title>
        <authorList>
            <person name="Schulz F."/>
            <person name="Roux S."/>
            <person name="Paez-Espino D."/>
            <person name="Jungbluth S."/>
            <person name="Walsh D.A."/>
            <person name="Denef V.J."/>
            <person name="McMahon K.D."/>
            <person name="Konstantinidis K.T."/>
            <person name="Eloe-Fadrosh E.A."/>
            <person name="Kyrpides N.C."/>
            <person name="Woyke T."/>
        </authorList>
    </citation>
    <scope>NUCLEOTIDE SEQUENCE</scope>
    <source>
        <strain evidence="2">GVMAG-M-3300023179-59</strain>
    </source>
</reference>
<dbReference type="AlphaFoldDB" id="A0A6C0H210"/>
<proteinExistence type="predicted"/>
<dbReference type="Gene3D" id="1.10.510.10">
    <property type="entry name" value="Transferase(Phosphotransferase) domain 1"/>
    <property type="match status" value="1"/>
</dbReference>
<dbReference type="GO" id="GO:0000278">
    <property type="term" value="P:mitotic cell cycle"/>
    <property type="evidence" value="ECO:0007669"/>
    <property type="project" value="TreeGrafter"/>
</dbReference>
<feature type="compositionally biased region" description="Low complexity" evidence="1">
    <location>
        <begin position="338"/>
        <end position="360"/>
    </location>
</feature>
<evidence type="ECO:0000313" key="2">
    <source>
        <dbReference type="EMBL" id="QHT74582.1"/>
    </source>
</evidence>
<organism evidence="2">
    <name type="scientific">viral metagenome</name>
    <dbReference type="NCBI Taxonomy" id="1070528"/>
    <lineage>
        <taxon>unclassified sequences</taxon>
        <taxon>metagenomes</taxon>
        <taxon>organismal metagenomes</taxon>
    </lineage>
</organism>
<feature type="compositionally biased region" description="Acidic residues" evidence="1">
    <location>
        <begin position="321"/>
        <end position="337"/>
    </location>
</feature>
<dbReference type="GO" id="GO:0005634">
    <property type="term" value="C:nucleus"/>
    <property type="evidence" value="ECO:0007669"/>
    <property type="project" value="TreeGrafter"/>
</dbReference>
<sequence>MLSPKFELYYTKIEPLDLQSLEKDALLSIDDVNNQYKPFHITKFQNYNPVYSRFFELTSKNYNRITLNHRYHIKTLFQVLDTETNETIYRDVFVKYSPLLDPIKYMTGKYEKYGGLLHTLPSSSDANHVCLNKIKDSNNVSYVDNFFYYLTTQLLNHHNFLHGVEYYGSFLGIQEKFKMNVSDDLEYLSDSSYFIENYNKLYTVTHPYMNEFVKNSTSSRANKNKIVISNSRNTSEVSIGALDICDNSGDSNGVLDELDLVYEKEINTVRNSVSGDDSSDSLDDDYVSSSECDDDDDDDDVSSSECDDDDSGSECDHDDSGSECDDDSGSECDDDSGSECNSSSKSNGDESSQSSGSGSSTDEEEIQYAYINNFPIQMICLEKCDGTLDELFEKDKIDEEEGMAILFQIIMTLLVYQKAFHFTHNDLHTNNIMYKNTTVEYLYYQYKKQVYRVPTYGKIYKIIDFGRAIYRYKNELFCSDSFANGGDASTQYNCEPYMDENKPRLEPNYSFDLCRLGCSIYDFIIEEEYDTKKFNELQKIIYNWCLDDNGKNVLYKKNGDERYPGFKLYKMIARTVHRHTPEQQLKNSYYNRYIHSHKGEHFINIDDFPTYVTGSD</sequence>
<evidence type="ECO:0000256" key="1">
    <source>
        <dbReference type="SAM" id="MobiDB-lite"/>
    </source>
</evidence>